<dbReference type="EMBL" id="JANCYU010000029">
    <property type="protein sequence ID" value="KAK4525252.1"/>
    <property type="molecule type" value="Genomic_DNA"/>
</dbReference>
<dbReference type="PANTHER" id="PTHR45923:SF2">
    <property type="entry name" value="PROTEIN SEY1"/>
    <property type="match status" value="1"/>
</dbReference>
<dbReference type="Proteomes" id="UP001300502">
    <property type="component" value="Unassembled WGS sequence"/>
</dbReference>
<dbReference type="AlphaFoldDB" id="A0AAV9ICV3"/>
<dbReference type="InterPro" id="IPR027417">
    <property type="entry name" value="P-loop_NTPase"/>
</dbReference>
<dbReference type="GO" id="GO:0005783">
    <property type="term" value="C:endoplasmic reticulum"/>
    <property type="evidence" value="ECO:0007669"/>
    <property type="project" value="TreeGrafter"/>
</dbReference>
<feature type="compositionally biased region" description="Polar residues" evidence="1">
    <location>
        <begin position="528"/>
        <end position="545"/>
    </location>
</feature>
<organism evidence="3 4">
    <name type="scientific">Galdieria yellowstonensis</name>
    <dbReference type="NCBI Taxonomy" id="3028027"/>
    <lineage>
        <taxon>Eukaryota</taxon>
        <taxon>Rhodophyta</taxon>
        <taxon>Bangiophyceae</taxon>
        <taxon>Galdieriales</taxon>
        <taxon>Galdieriaceae</taxon>
        <taxon>Galdieria</taxon>
    </lineage>
</organism>
<feature type="domain" description="Sey1/RHD3-like three-helix bundle" evidence="2">
    <location>
        <begin position="331"/>
        <end position="451"/>
    </location>
</feature>
<evidence type="ECO:0000256" key="1">
    <source>
        <dbReference type="SAM" id="MobiDB-lite"/>
    </source>
</evidence>
<dbReference type="GO" id="GO:0016320">
    <property type="term" value="P:endoplasmic reticulum membrane fusion"/>
    <property type="evidence" value="ECO:0007669"/>
    <property type="project" value="TreeGrafter"/>
</dbReference>
<keyword evidence="4" id="KW-1185">Reference proteome</keyword>
<gene>
    <name evidence="3" type="ORF">GAYE_SCF09G3159</name>
</gene>
<reference evidence="3 4" key="1">
    <citation type="submission" date="2022-07" db="EMBL/GenBank/DDBJ databases">
        <title>Genome-wide signatures of adaptation to extreme environments.</title>
        <authorList>
            <person name="Cho C.H."/>
            <person name="Yoon H.S."/>
        </authorList>
    </citation>
    <scope>NUCLEOTIDE SEQUENCE [LARGE SCALE GENOMIC DNA]</scope>
    <source>
        <strain evidence="3 4">108.79 E11</strain>
    </source>
</reference>
<comment type="caution">
    <text evidence="3">The sequence shown here is derived from an EMBL/GenBank/DDBJ whole genome shotgun (WGS) entry which is preliminary data.</text>
</comment>
<protein>
    <recommendedName>
        <fullName evidence="2">Sey1/RHD3-like three-helix bundle domain-containing protein</fullName>
    </recommendedName>
</protein>
<dbReference type="Pfam" id="PF20428">
    <property type="entry name" value="Sey1_3HB"/>
    <property type="match status" value="1"/>
</dbReference>
<dbReference type="InterPro" id="IPR008803">
    <property type="entry name" value="RHD3/Sey1"/>
</dbReference>
<proteinExistence type="predicted"/>
<dbReference type="Pfam" id="PF05879">
    <property type="entry name" value="RHD3_GTPase"/>
    <property type="match status" value="1"/>
</dbReference>
<name>A0AAV9ICV3_9RHOD</name>
<dbReference type="SUPFAM" id="SSF52540">
    <property type="entry name" value="P-loop containing nucleoside triphosphate hydrolases"/>
    <property type="match status" value="1"/>
</dbReference>
<sequence length="553" mass="62402">MSKAPVPLVNIKKLTLLKSNLSQLFSNIESGAGDYSIVASLGCRNIGKSSLLNVVFGTSFEVGTDRFQTTTKGIDGMALESSEIVVLDKPQRDLVLLDVEAFDSGFHGGKPSGESCVRLATAVSDVILLHVHCRDVGRLEATGLPLFKNAIEDVMKLRSLGVLSSHSKKLLVVVFRDVDMEETSREDLITAFIEDCNTLLGTRSQEGSVGIKKISDLFDLEFALFPHYLFHKQSFERTAASLKDRFREPTSDDYLFTEDKYSNPTPAMEISLHLTQVWEKLGIESYLVTAPENEMNATFHCDNCYEQALTTYYSRTREWKRKTEEGRIIQNFGKESTELRNEILAIYDNEASQYKGTKAFERKRKSLVERIQLDMYTIYSKLLQKLKEVSFDIFRESLSHIQISDNVEKDVNKAIKAADKYFCSRAELLKCKGTSWQYDSERKELLSVMRENATERLQLARIQGAYVPPARMPISLSLNYLHPNPFGKDSRYEEFQPEKEKVKFDPGNTRRGGIMEAMLGGKDKMRNGITSRKGSPGSTMGSNTKAIKPGKLQ</sequence>
<feature type="region of interest" description="Disordered" evidence="1">
    <location>
        <begin position="503"/>
        <end position="553"/>
    </location>
</feature>
<evidence type="ECO:0000313" key="3">
    <source>
        <dbReference type="EMBL" id="KAK4525252.1"/>
    </source>
</evidence>
<dbReference type="Gene3D" id="3.40.50.300">
    <property type="entry name" value="P-loop containing nucleotide triphosphate hydrolases"/>
    <property type="match status" value="1"/>
</dbReference>
<dbReference type="PANTHER" id="PTHR45923">
    <property type="entry name" value="PROTEIN SEY1"/>
    <property type="match status" value="1"/>
</dbReference>
<evidence type="ECO:0000313" key="4">
    <source>
        <dbReference type="Proteomes" id="UP001300502"/>
    </source>
</evidence>
<dbReference type="GO" id="GO:0003924">
    <property type="term" value="F:GTPase activity"/>
    <property type="evidence" value="ECO:0007669"/>
    <property type="project" value="TreeGrafter"/>
</dbReference>
<accession>A0AAV9ICV3</accession>
<dbReference type="InterPro" id="IPR046758">
    <property type="entry name" value="Sey1/RHD3-like_3HB"/>
</dbReference>
<evidence type="ECO:0000259" key="2">
    <source>
        <dbReference type="Pfam" id="PF20428"/>
    </source>
</evidence>